<accession>A0A8R1XSX1</accession>
<evidence type="ECO:0000313" key="2">
    <source>
        <dbReference type="EnsemblMetazoa" id="OVOC2937.1"/>
    </source>
</evidence>
<dbReference type="Proteomes" id="UP000024404">
    <property type="component" value="Unassembled WGS sequence"/>
</dbReference>
<evidence type="ECO:0000256" key="1">
    <source>
        <dbReference type="SAM" id="SignalP"/>
    </source>
</evidence>
<reference evidence="2" key="2">
    <citation type="submission" date="2022-06" db="UniProtKB">
        <authorList>
            <consortium name="EnsemblMetazoa"/>
        </authorList>
    </citation>
    <scope>IDENTIFICATION</scope>
</reference>
<feature type="signal peptide" evidence="1">
    <location>
        <begin position="1"/>
        <end position="21"/>
    </location>
</feature>
<feature type="chain" id="PRO_5035908456" evidence="1">
    <location>
        <begin position="22"/>
        <end position="81"/>
    </location>
</feature>
<keyword evidence="1" id="KW-0732">Signal</keyword>
<reference evidence="3" key="1">
    <citation type="submission" date="2013-10" db="EMBL/GenBank/DDBJ databases">
        <title>Genome sequencing of Onchocerca volvulus.</title>
        <authorList>
            <person name="Cotton J."/>
            <person name="Tsai J."/>
            <person name="Stanley E."/>
            <person name="Tracey A."/>
            <person name="Holroyd N."/>
            <person name="Lustigman S."/>
            <person name="Berriman M."/>
        </authorList>
    </citation>
    <scope>NUCLEOTIDE SEQUENCE</scope>
</reference>
<proteinExistence type="predicted"/>
<protein>
    <submittedName>
        <fullName evidence="2">Uncharacterized protein</fullName>
    </submittedName>
</protein>
<dbReference type="EnsemblMetazoa" id="OVOC2937.1">
    <property type="protein sequence ID" value="OVOC2937.1"/>
    <property type="gene ID" value="WBGene00239746"/>
</dbReference>
<name>A0A8R1XSX1_ONCVO</name>
<evidence type="ECO:0000313" key="3">
    <source>
        <dbReference type="Proteomes" id="UP000024404"/>
    </source>
</evidence>
<organism evidence="2 3">
    <name type="scientific">Onchocerca volvulus</name>
    <dbReference type="NCBI Taxonomy" id="6282"/>
    <lineage>
        <taxon>Eukaryota</taxon>
        <taxon>Metazoa</taxon>
        <taxon>Ecdysozoa</taxon>
        <taxon>Nematoda</taxon>
        <taxon>Chromadorea</taxon>
        <taxon>Rhabditida</taxon>
        <taxon>Spirurina</taxon>
        <taxon>Spiruromorpha</taxon>
        <taxon>Filarioidea</taxon>
        <taxon>Onchocercidae</taxon>
        <taxon>Onchocerca</taxon>
    </lineage>
</organism>
<sequence>MTLVKMIWKVVIADAVVVVKGDEEEERASSERRQIITGFSGLEQIFEDDEMEEMEIEKKMKHRNLVQQLKVSIIIRCLEVQ</sequence>
<keyword evidence="3" id="KW-1185">Reference proteome</keyword>
<dbReference type="AlphaFoldDB" id="A0A8R1XSX1"/>
<dbReference type="EMBL" id="CMVM020000076">
    <property type="status" value="NOT_ANNOTATED_CDS"/>
    <property type="molecule type" value="Genomic_DNA"/>
</dbReference>